<dbReference type="Proteomes" id="UP000178323">
    <property type="component" value="Unassembled WGS sequence"/>
</dbReference>
<keyword evidence="2 5" id="KW-0689">Ribosomal protein</keyword>
<dbReference type="GO" id="GO:0003735">
    <property type="term" value="F:structural constituent of ribosome"/>
    <property type="evidence" value="ECO:0007669"/>
    <property type="project" value="InterPro"/>
</dbReference>
<keyword evidence="3 5" id="KW-0687">Ribonucleoprotein</keyword>
<dbReference type="SUPFAM" id="SSF52313">
    <property type="entry name" value="Ribosomal protein S2"/>
    <property type="match status" value="1"/>
</dbReference>
<dbReference type="PANTHER" id="PTHR12534:SF0">
    <property type="entry name" value="SMALL RIBOSOMAL SUBUNIT PROTEIN US2M"/>
    <property type="match status" value="1"/>
</dbReference>
<sequence length="245" mass="27689">MPKIPSLMEMLKAGVHFGHKKSKRDPRMQSYIYTTRSDINIIDLNQTVEKLEKVLAEAKKFGQAGKTVLFVGTKKQAQKSIRKYAVNAEMPYIISRWIGGTFTNFSVFKKNIKKYKDLKEKMAKGELDKYTKKERLQFQKEIKKLEEMVGGLVTMDKLPDAVFVVDTKKDKIAISEAVKMGIPVMAICDTNCNPEKLDWVIPANDDASKSIDMVARLVSEAIKEGKETPLPVEVKKVEKGEAGEK</sequence>
<dbReference type="GO" id="GO:0022627">
    <property type="term" value="C:cytosolic small ribosomal subunit"/>
    <property type="evidence" value="ECO:0007669"/>
    <property type="project" value="TreeGrafter"/>
</dbReference>
<dbReference type="PRINTS" id="PR00395">
    <property type="entry name" value="RIBOSOMALS2"/>
</dbReference>
<dbReference type="Gene3D" id="3.40.50.10490">
    <property type="entry name" value="Glucose-6-phosphate isomerase like protein, domain 1"/>
    <property type="match status" value="1"/>
</dbReference>
<comment type="similarity">
    <text evidence="1 5 6">Belongs to the universal ribosomal protein uS2 family.</text>
</comment>
<dbReference type="InterPro" id="IPR018130">
    <property type="entry name" value="Ribosomal_uS2_CS"/>
</dbReference>
<evidence type="ECO:0000256" key="6">
    <source>
        <dbReference type="RuleBase" id="RU003631"/>
    </source>
</evidence>
<proteinExistence type="inferred from homology"/>
<evidence type="ECO:0000256" key="2">
    <source>
        <dbReference type="ARBA" id="ARBA00022980"/>
    </source>
</evidence>
<reference evidence="7 8" key="1">
    <citation type="journal article" date="2016" name="Nat. Commun.">
        <title>Thousands of microbial genomes shed light on interconnected biogeochemical processes in an aquifer system.</title>
        <authorList>
            <person name="Anantharaman K."/>
            <person name="Brown C.T."/>
            <person name="Hug L.A."/>
            <person name="Sharon I."/>
            <person name="Castelle C.J."/>
            <person name="Probst A.J."/>
            <person name="Thomas B.C."/>
            <person name="Singh A."/>
            <person name="Wilkins M.J."/>
            <person name="Karaoz U."/>
            <person name="Brodie E.L."/>
            <person name="Williams K.H."/>
            <person name="Hubbard S.S."/>
            <person name="Banfield J.F."/>
        </authorList>
    </citation>
    <scope>NUCLEOTIDE SEQUENCE [LARGE SCALE GENOMIC DNA]</scope>
</reference>
<dbReference type="EMBL" id="MFFS01000052">
    <property type="protein sequence ID" value="OGF21782.1"/>
    <property type="molecule type" value="Genomic_DNA"/>
</dbReference>
<dbReference type="InterPro" id="IPR005706">
    <property type="entry name" value="Ribosomal_uS2_bac/mit/plastid"/>
</dbReference>
<name>A0A1F5S5E9_9BACT</name>
<evidence type="ECO:0000256" key="3">
    <source>
        <dbReference type="ARBA" id="ARBA00023274"/>
    </source>
</evidence>
<protein>
    <recommendedName>
        <fullName evidence="4 5">Small ribosomal subunit protein uS2</fullName>
    </recommendedName>
</protein>
<evidence type="ECO:0000313" key="7">
    <source>
        <dbReference type="EMBL" id="OGF21782.1"/>
    </source>
</evidence>
<organism evidence="7 8">
    <name type="scientific">Candidatus Falkowbacteria bacterium RBG_13_39_14</name>
    <dbReference type="NCBI Taxonomy" id="1797985"/>
    <lineage>
        <taxon>Bacteria</taxon>
        <taxon>Candidatus Falkowiibacteriota</taxon>
    </lineage>
</organism>
<accession>A0A1F5S5E9</accession>
<gene>
    <name evidence="5" type="primary">rpsB</name>
    <name evidence="7" type="ORF">A2Y83_05290</name>
</gene>
<dbReference type="Pfam" id="PF00318">
    <property type="entry name" value="Ribosomal_S2"/>
    <property type="match status" value="1"/>
</dbReference>
<dbReference type="STRING" id="1797985.A2Y83_05290"/>
<evidence type="ECO:0000313" key="8">
    <source>
        <dbReference type="Proteomes" id="UP000178323"/>
    </source>
</evidence>
<dbReference type="InterPro" id="IPR023591">
    <property type="entry name" value="Ribosomal_uS2_flav_dom_sf"/>
</dbReference>
<evidence type="ECO:0000256" key="5">
    <source>
        <dbReference type="HAMAP-Rule" id="MF_00291"/>
    </source>
</evidence>
<dbReference type="Gene3D" id="1.10.287.610">
    <property type="entry name" value="Helix hairpin bin"/>
    <property type="match status" value="1"/>
</dbReference>
<dbReference type="NCBIfam" id="TIGR01011">
    <property type="entry name" value="rpsB_bact"/>
    <property type="match status" value="1"/>
</dbReference>
<dbReference type="HAMAP" id="MF_00291_B">
    <property type="entry name" value="Ribosomal_uS2_B"/>
    <property type="match status" value="1"/>
</dbReference>
<dbReference type="GO" id="GO:0006412">
    <property type="term" value="P:translation"/>
    <property type="evidence" value="ECO:0007669"/>
    <property type="project" value="UniProtKB-UniRule"/>
</dbReference>
<dbReference type="CDD" id="cd01425">
    <property type="entry name" value="RPS2"/>
    <property type="match status" value="1"/>
</dbReference>
<dbReference type="AlphaFoldDB" id="A0A1F5S5E9"/>
<evidence type="ECO:0000256" key="4">
    <source>
        <dbReference type="ARBA" id="ARBA00035256"/>
    </source>
</evidence>
<evidence type="ECO:0000256" key="1">
    <source>
        <dbReference type="ARBA" id="ARBA00006242"/>
    </source>
</evidence>
<dbReference type="PROSITE" id="PS00962">
    <property type="entry name" value="RIBOSOMAL_S2_1"/>
    <property type="match status" value="1"/>
</dbReference>
<comment type="caution">
    <text evidence="7">The sequence shown here is derived from an EMBL/GenBank/DDBJ whole genome shotgun (WGS) entry which is preliminary data.</text>
</comment>
<dbReference type="PROSITE" id="PS00963">
    <property type="entry name" value="RIBOSOMAL_S2_2"/>
    <property type="match status" value="1"/>
</dbReference>
<dbReference type="InterPro" id="IPR001865">
    <property type="entry name" value="Ribosomal_uS2"/>
</dbReference>
<dbReference type="PANTHER" id="PTHR12534">
    <property type="entry name" value="30S RIBOSOMAL PROTEIN S2 PROKARYOTIC AND ORGANELLAR"/>
    <property type="match status" value="1"/>
</dbReference>